<dbReference type="PANTHER" id="PTHR44196:SF2">
    <property type="entry name" value="SHORT-CHAIN DEHYDROGENASE-RELATED"/>
    <property type="match status" value="1"/>
</dbReference>
<evidence type="ECO:0000256" key="3">
    <source>
        <dbReference type="RuleBase" id="RU000363"/>
    </source>
</evidence>
<dbReference type="Proteomes" id="UP001217485">
    <property type="component" value="Unassembled WGS sequence"/>
</dbReference>
<dbReference type="RefSeq" id="WP_272100824.1">
    <property type="nucleotide sequence ID" value="NZ_JAQNDK010000004.1"/>
</dbReference>
<comment type="similarity">
    <text evidence="1 3">Belongs to the short-chain dehydrogenases/reductases (SDR) family.</text>
</comment>
<dbReference type="InterPro" id="IPR036291">
    <property type="entry name" value="NAD(P)-bd_dom_sf"/>
</dbReference>
<protein>
    <submittedName>
        <fullName evidence="4">SDR family oxidoreductase</fullName>
    </submittedName>
</protein>
<dbReference type="PIRSF" id="PIRSF000126">
    <property type="entry name" value="11-beta-HSD1"/>
    <property type="match status" value="1"/>
</dbReference>
<name>A0ABT5CA76_9BACT</name>
<evidence type="ECO:0000256" key="1">
    <source>
        <dbReference type="ARBA" id="ARBA00006484"/>
    </source>
</evidence>
<sequence>MTRHPFENRNALVTGASTGIGAEFARQLAAQRCHMILVARSRDKLEALAAELRAAHGVRVEVIADDLTSAGAIGRVHAEVARRGVTVDLLINNAGFATHGRFEETPIERQLEEIALNVSALVAMTHAFLPDLVRTRGAVLNVASTAAFYPIASMAVYGATKAFVLSFSEALWAELGERGVKVVALCPGATETPFFEIAGEAAAVGAKAKASDVVQLGLRSLSTGRTHAIHGLGNYILSNLARFVPRAMAARLTAEVMRKNQVRALPARAASARP</sequence>
<dbReference type="Pfam" id="PF00106">
    <property type="entry name" value="adh_short"/>
    <property type="match status" value="1"/>
</dbReference>
<dbReference type="PRINTS" id="PR00081">
    <property type="entry name" value="GDHRDH"/>
</dbReference>
<dbReference type="Gene3D" id="3.40.50.720">
    <property type="entry name" value="NAD(P)-binding Rossmann-like Domain"/>
    <property type="match status" value="1"/>
</dbReference>
<gene>
    <name evidence="4" type="ORF">POL72_33440</name>
</gene>
<keyword evidence="2" id="KW-0560">Oxidoreductase</keyword>
<dbReference type="PRINTS" id="PR00080">
    <property type="entry name" value="SDRFAMILY"/>
</dbReference>
<evidence type="ECO:0000313" key="5">
    <source>
        <dbReference type="Proteomes" id="UP001217485"/>
    </source>
</evidence>
<accession>A0ABT5CA76</accession>
<dbReference type="InterPro" id="IPR002347">
    <property type="entry name" value="SDR_fam"/>
</dbReference>
<dbReference type="PANTHER" id="PTHR44196">
    <property type="entry name" value="DEHYDROGENASE/REDUCTASE SDR FAMILY MEMBER 7B"/>
    <property type="match status" value="1"/>
</dbReference>
<comment type="caution">
    <text evidence="4">The sequence shown here is derived from an EMBL/GenBank/DDBJ whole genome shotgun (WGS) entry which is preliminary data.</text>
</comment>
<keyword evidence="5" id="KW-1185">Reference proteome</keyword>
<evidence type="ECO:0000313" key="4">
    <source>
        <dbReference type="EMBL" id="MDC0682679.1"/>
    </source>
</evidence>
<reference evidence="4 5" key="1">
    <citation type="submission" date="2023-01" db="EMBL/GenBank/DDBJ databases">
        <title>Minimal conservation of predation-associated metabolite biosynthetic gene clusters underscores biosynthetic potential of Myxococcota including descriptions for ten novel species: Archangium lansinium sp. nov., Myxococcus landrumus sp. nov., Nannocystis bai.</title>
        <authorList>
            <person name="Ahearne A."/>
            <person name="Stevens C."/>
            <person name="Dowd S."/>
        </authorList>
    </citation>
    <scope>NUCLEOTIDE SEQUENCE [LARGE SCALE GENOMIC DNA]</scope>
    <source>
        <strain evidence="4 5">WIWO2</strain>
    </source>
</reference>
<organism evidence="4 5">
    <name type="scientific">Sorangium atrum</name>
    <dbReference type="NCBI Taxonomy" id="2995308"/>
    <lineage>
        <taxon>Bacteria</taxon>
        <taxon>Pseudomonadati</taxon>
        <taxon>Myxococcota</taxon>
        <taxon>Polyangia</taxon>
        <taxon>Polyangiales</taxon>
        <taxon>Polyangiaceae</taxon>
        <taxon>Sorangium</taxon>
    </lineage>
</organism>
<dbReference type="EMBL" id="JAQNDK010000004">
    <property type="protein sequence ID" value="MDC0682679.1"/>
    <property type="molecule type" value="Genomic_DNA"/>
</dbReference>
<evidence type="ECO:0000256" key="2">
    <source>
        <dbReference type="ARBA" id="ARBA00023002"/>
    </source>
</evidence>
<proteinExistence type="inferred from homology"/>
<dbReference type="SUPFAM" id="SSF51735">
    <property type="entry name" value="NAD(P)-binding Rossmann-fold domains"/>
    <property type="match status" value="1"/>
</dbReference>
<dbReference type="CDD" id="cd05233">
    <property type="entry name" value="SDR_c"/>
    <property type="match status" value="1"/>
</dbReference>